<dbReference type="OrthoDB" id="3789926at2759"/>
<protein>
    <submittedName>
        <fullName evidence="2">Uncharacterized protein</fullName>
    </submittedName>
</protein>
<gene>
    <name evidence="2" type="ORF">K469DRAFT_650684</name>
</gene>
<feature type="region of interest" description="Disordered" evidence="1">
    <location>
        <begin position="187"/>
        <end position="206"/>
    </location>
</feature>
<evidence type="ECO:0000313" key="2">
    <source>
        <dbReference type="EMBL" id="KAF2194749.1"/>
    </source>
</evidence>
<organism evidence="2 3">
    <name type="scientific">Zopfia rhizophila CBS 207.26</name>
    <dbReference type="NCBI Taxonomy" id="1314779"/>
    <lineage>
        <taxon>Eukaryota</taxon>
        <taxon>Fungi</taxon>
        <taxon>Dikarya</taxon>
        <taxon>Ascomycota</taxon>
        <taxon>Pezizomycotina</taxon>
        <taxon>Dothideomycetes</taxon>
        <taxon>Dothideomycetes incertae sedis</taxon>
        <taxon>Zopfiaceae</taxon>
        <taxon>Zopfia</taxon>
    </lineage>
</organism>
<dbReference type="Proteomes" id="UP000800200">
    <property type="component" value="Unassembled WGS sequence"/>
</dbReference>
<accession>A0A6A6EVE7</accession>
<evidence type="ECO:0000256" key="1">
    <source>
        <dbReference type="SAM" id="MobiDB-lite"/>
    </source>
</evidence>
<dbReference type="AlphaFoldDB" id="A0A6A6EVE7"/>
<proteinExistence type="predicted"/>
<dbReference type="EMBL" id="ML994611">
    <property type="protein sequence ID" value="KAF2194749.1"/>
    <property type="molecule type" value="Genomic_DNA"/>
</dbReference>
<evidence type="ECO:0000313" key="3">
    <source>
        <dbReference type="Proteomes" id="UP000800200"/>
    </source>
</evidence>
<reference evidence="2" key="1">
    <citation type="journal article" date="2020" name="Stud. Mycol.">
        <title>101 Dothideomycetes genomes: a test case for predicting lifestyles and emergence of pathogens.</title>
        <authorList>
            <person name="Haridas S."/>
            <person name="Albert R."/>
            <person name="Binder M."/>
            <person name="Bloem J."/>
            <person name="Labutti K."/>
            <person name="Salamov A."/>
            <person name="Andreopoulos B."/>
            <person name="Baker S."/>
            <person name="Barry K."/>
            <person name="Bills G."/>
            <person name="Bluhm B."/>
            <person name="Cannon C."/>
            <person name="Castanera R."/>
            <person name="Culley D."/>
            <person name="Daum C."/>
            <person name="Ezra D."/>
            <person name="Gonzalez J."/>
            <person name="Henrissat B."/>
            <person name="Kuo A."/>
            <person name="Liang C."/>
            <person name="Lipzen A."/>
            <person name="Lutzoni F."/>
            <person name="Magnuson J."/>
            <person name="Mondo S."/>
            <person name="Nolan M."/>
            <person name="Ohm R."/>
            <person name="Pangilinan J."/>
            <person name="Park H.-J."/>
            <person name="Ramirez L."/>
            <person name="Alfaro M."/>
            <person name="Sun H."/>
            <person name="Tritt A."/>
            <person name="Yoshinaga Y."/>
            <person name="Zwiers L.-H."/>
            <person name="Turgeon B."/>
            <person name="Goodwin S."/>
            <person name="Spatafora J."/>
            <person name="Crous P."/>
            <person name="Grigoriev I."/>
        </authorList>
    </citation>
    <scope>NUCLEOTIDE SEQUENCE</scope>
    <source>
        <strain evidence="2">CBS 207.26</strain>
    </source>
</reference>
<feature type="compositionally biased region" description="Polar residues" evidence="1">
    <location>
        <begin position="187"/>
        <end position="205"/>
    </location>
</feature>
<keyword evidence="3" id="KW-1185">Reference proteome</keyword>
<feature type="region of interest" description="Disordered" evidence="1">
    <location>
        <begin position="1"/>
        <end position="20"/>
    </location>
</feature>
<sequence>MDDMTSQPDHVLTEPLRTSSPNSILADCSQKNIARPDSIETISASNQSIIEATIKIFAQQLKAEWKRLRAPQGLKKKFLEARTTKATATARIFLDHGGFKAWVAYFLATEGKAHFKGRHDRTVTLARFQILSLNARINAARGVARIQPHSTVNIAIHKIEKTLESGGFLVAPPKCNEEARQNFPASSAISTGCENTPFPNKTQSDPIAIPEISPNAANQQHLVLEKASLQGTADVFDEYMCGAIRRDTVQSGGITYLKAAVTMDFPFQGLVDCLMSLDIHQSKVEYLAMALFNVHVESVGQVRYIVLKDGVRLMPNPEITLKGALGKAIIDVFGPEIHGAIVASRIHKRELEEGNRATECVSMILTSSSEEGAIINLSMGLEGGAQIQNKLYT</sequence>
<name>A0A6A6EVE7_9PEZI</name>